<dbReference type="InterPro" id="IPR018768">
    <property type="entry name" value="DUF2344"/>
</dbReference>
<organism evidence="2">
    <name type="scientific">marine sediment metagenome</name>
    <dbReference type="NCBI Taxonomy" id="412755"/>
    <lineage>
        <taxon>unclassified sequences</taxon>
        <taxon>metagenomes</taxon>
        <taxon>ecological metagenomes</taxon>
    </lineage>
</organism>
<proteinExistence type="predicted"/>
<feature type="domain" description="DUF2344" evidence="1">
    <location>
        <begin position="1"/>
        <end position="135"/>
    </location>
</feature>
<protein>
    <recommendedName>
        <fullName evidence="1">DUF2344 domain-containing protein</fullName>
    </recommendedName>
</protein>
<evidence type="ECO:0000259" key="1">
    <source>
        <dbReference type="Pfam" id="PF10105"/>
    </source>
</evidence>
<name>X1J0L0_9ZZZZ</name>
<comment type="caution">
    <text evidence="2">The sequence shown here is derived from an EMBL/GenBank/DDBJ whole genome shotgun (WGS) entry which is preliminary data.</text>
</comment>
<gene>
    <name evidence="2" type="ORF">S03H2_49817</name>
</gene>
<sequence>LPIGVTSEAELMDIYCSKLVSPHFFIGAVSQQLPPSIEILQVYQTALTLPSLQSQVRYAEYKVEVETEKEPKEIESAITSLLSAKHVPWQHQRDTGPRSYDLRALIDDLRLIDWHRPYCTIDMRLRCDSSGSGRPEQVSLALGFTHHPQLIHRTKLILRTS</sequence>
<dbReference type="AlphaFoldDB" id="X1J0L0"/>
<dbReference type="EMBL" id="BARU01031501">
    <property type="protein sequence ID" value="GAH75030.1"/>
    <property type="molecule type" value="Genomic_DNA"/>
</dbReference>
<feature type="non-terminal residue" evidence="2">
    <location>
        <position position="1"/>
    </location>
</feature>
<dbReference type="Pfam" id="PF10105">
    <property type="entry name" value="DUF2344"/>
    <property type="match status" value="1"/>
</dbReference>
<dbReference type="NCBIfam" id="TIGR03936">
    <property type="entry name" value="sam_1_link_chp"/>
    <property type="match status" value="1"/>
</dbReference>
<accession>X1J0L0</accession>
<reference evidence="2" key="1">
    <citation type="journal article" date="2014" name="Front. Microbiol.">
        <title>High frequency of phylogenetically diverse reductive dehalogenase-homologous genes in deep subseafloor sedimentary metagenomes.</title>
        <authorList>
            <person name="Kawai M."/>
            <person name="Futagami T."/>
            <person name="Toyoda A."/>
            <person name="Takaki Y."/>
            <person name="Nishi S."/>
            <person name="Hori S."/>
            <person name="Arai W."/>
            <person name="Tsubouchi T."/>
            <person name="Morono Y."/>
            <person name="Uchiyama I."/>
            <person name="Ito T."/>
            <person name="Fujiyama A."/>
            <person name="Inagaki F."/>
            <person name="Takami H."/>
        </authorList>
    </citation>
    <scope>NUCLEOTIDE SEQUENCE</scope>
    <source>
        <strain evidence="2">Expedition CK06-06</strain>
    </source>
</reference>
<evidence type="ECO:0000313" key="2">
    <source>
        <dbReference type="EMBL" id="GAH75030.1"/>
    </source>
</evidence>